<dbReference type="AlphaFoldDB" id="A0A1R1PN03"/>
<keyword evidence="6" id="KW-0479">Metal-binding</keyword>
<keyword evidence="5" id="KW-0812">Transmembrane</keyword>
<keyword evidence="12" id="KW-0472">Membrane</keyword>
<keyword evidence="10" id="KW-1133">Transmembrane helix</keyword>
<evidence type="ECO:0000313" key="18">
    <source>
        <dbReference type="Proteomes" id="UP000188320"/>
    </source>
</evidence>
<dbReference type="PANTHER" id="PTHR45792">
    <property type="entry name" value="DIACYLGLYCEROL LIPASE HOMOLOG-RELATED"/>
    <property type="match status" value="1"/>
</dbReference>
<protein>
    <recommendedName>
        <fullName evidence="14">sn-1-specific diacylglycerol lipase</fullName>
        <ecNumber evidence="14">3.1.1.116</ecNumber>
    </recommendedName>
</protein>
<keyword evidence="18" id="KW-1185">Reference proteome</keyword>
<evidence type="ECO:0000256" key="6">
    <source>
        <dbReference type="ARBA" id="ARBA00022723"/>
    </source>
</evidence>
<comment type="catalytic activity">
    <reaction evidence="13">
        <text>a 1,2-diacyl-sn-glycerol + H2O = a 2-acylglycerol + a fatty acid + H(+)</text>
        <dbReference type="Rhea" id="RHEA:33275"/>
        <dbReference type="ChEBI" id="CHEBI:15377"/>
        <dbReference type="ChEBI" id="CHEBI:15378"/>
        <dbReference type="ChEBI" id="CHEBI:17389"/>
        <dbReference type="ChEBI" id="CHEBI:17815"/>
        <dbReference type="ChEBI" id="CHEBI:28868"/>
        <dbReference type="EC" id="3.1.1.116"/>
    </reaction>
    <physiologicalReaction direction="left-to-right" evidence="13">
        <dbReference type="Rhea" id="RHEA:33276"/>
    </physiologicalReaction>
</comment>
<evidence type="ECO:0000256" key="1">
    <source>
        <dbReference type="ARBA" id="ARBA00001913"/>
    </source>
</evidence>
<organism evidence="17 18">
    <name type="scientific">Zancudomyces culisetae</name>
    <name type="common">Gut fungus</name>
    <name type="synonym">Smittium culisetae</name>
    <dbReference type="NCBI Taxonomy" id="1213189"/>
    <lineage>
        <taxon>Eukaryota</taxon>
        <taxon>Fungi</taxon>
        <taxon>Fungi incertae sedis</taxon>
        <taxon>Zoopagomycota</taxon>
        <taxon>Kickxellomycotina</taxon>
        <taxon>Harpellomycetes</taxon>
        <taxon>Harpellales</taxon>
        <taxon>Legeriomycetaceae</taxon>
        <taxon>Zancudomyces</taxon>
    </lineage>
</organism>
<keyword evidence="8" id="KW-0106">Calcium</keyword>
<sequence length="1078" mass="119935">MHNNQKGIQSGDEHTGIGYENEPYSVNDDLFEEARRMSWLENHEISIDNQLLDILLNQPSSSNDHSMYTGAEDNLGLRKRSIKVKKSIDSSGGPNSGLESVGSRKDDFIERRLSELQDEGNMEGCNRAARDEEWGKELVSALEILEKKLKRVEGLSSSNEDEGCQKDSEEAEKAEYVQSVSHDVEILEIKCDKRVGLYKLNGVSEKGSRTSGYTRAKSITGVASYFDNAKIGKEVDVEARHFNRNRNIQSGLVEKGYCYYGLESAPASLASSPIPHDLKTEPSCIETPHGINRVSENKVIDLSDHKSLPTPELTPPMAPGKIIEQKEPLHFPHKPMLFNIARFATIAFSSYGARFMSVVGMDGTSIDIQSLLSHFGDSADAGLDSSDESEYSDEDELNMDYGASTLMGKFGKGEEKMAFSNSSRQSPEVRPYHKGRMRAPKVTPKPATPKRLSVSTEMKRRSSYGRRSFDTLSLLEPEERLVDEKRNRYHLRRPPIYNIYKRQLINEHPNHVSFCRHTGIPIQDLLFSSYVKPLGYTSIIPELTGSTSNKEKASERYETHKDVSNVDNCGCLASCVNYSVNCVKSIVPNQVSGLFSPKSASQTDSKSTELYKYITSMIPDSFLGVPLDKIKNSCNETQGNEKLPENTLGSSSRSGGDDSEGSNFSKNNSNHASKAHFAGKSRRKPCLGKGGTPVANAETHITQDNYIKKKLFELDKNNMIFREPSIHAPVHYIAVDHATRSVVLAIRGTMGVSDFVIDLLCEYVKISLINHPESKRQEFKAHSGMWTSACLLADPKSEVFIEISEALKTYPRYGLVLCGHSLGGGVASLLSILWSKPVNDPKYPYKFVTSDLFGLVTDRPIACYNYGSPCVANINLSSYIKGLVVSIVNSNDIFSYISVGSLADIIIATKTLGNEKKTVERIVKQFITDNKNKLLNKLSPFNIELGDLDYELDEEKLDISIELNDKNIRFKNLKNINRVNNTPVSSQNSTPPKPLKNSGIFSKFVPEFIKDSTLAKGVQDFVTSPSTAISDAFLYVFNPFEVPTDFSVSNLDFNQLCGAEYEGMSLQYKSFGKTSFRF</sequence>
<evidence type="ECO:0000256" key="3">
    <source>
        <dbReference type="ARBA" id="ARBA00022475"/>
    </source>
</evidence>
<feature type="compositionally biased region" description="Basic residues" evidence="15">
    <location>
        <begin position="673"/>
        <end position="686"/>
    </location>
</feature>
<feature type="region of interest" description="Disordered" evidence="15">
    <location>
        <begin position="418"/>
        <end position="462"/>
    </location>
</feature>
<dbReference type="OrthoDB" id="438440at2759"/>
<keyword evidence="11" id="KW-0443">Lipid metabolism</keyword>
<dbReference type="GO" id="GO:0046872">
    <property type="term" value="F:metal ion binding"/>
    <property type="evidence" value="ECO:0007669"/>
    <property type="project" value="UniProtKB-KW"/>
</dbReference>
<dbReference type="CDD" id="cd00519">
    <property type="entry name" value="Lipase_3"/>
    <property type="match status" value="1"/>
</dbReference>
<keyword evidence="4" id="KW-0597">Phosphoprotein</keyword>
<keyword evidence="9" id="KW-0442">Lipid degradation</keyword>
<feature type="domain" description="Fungal lipase-type" evidence="16">
    <location>
        <begin position="743"/>
        <end position="894"/>
    </location>
</feature>
<name>A0A1R1PN03_ZANCU</name>
<dbReference type="GO" id="GO:0019369">
    <property type="term" value="P:arachidonate metabolic process"/>
    <property type="evidence" value="ECO:0007669"/>
    <property type="project" value="TreeGrafter"/>
</dbReference>
<dbReference type="Pfam" id="PF01764">
    <property type="entry name" value="Lipase_3"/>
    <property type="match status" value="1"/>
</dbReference>
<evidence type="ECO:0000256" key="4">
    <source>
        <dbReference type="ARBA" id="ARBA00022553"/>
    </source>
</evidence>
<dbReference type="GO" id="GO:0016298">
    <property type="term" value="F:lipase activity"/>
    <property type="evidence" value="ECO:0007669"/>
    <property type="project" value="TreeGrafter"/>
</dbReference>
<reference evidence="18" key="1">
    <citation type="submission" date="2017-01" db="EMBL/GenBank/DDBJ databases">
        <authorList>
            <person name="Wang Y."/>
            <person name="White M."/>
            <person name="Kvist S."/>
            <person name="Moncalvo J.-M."/>
        </authorList>
    </citation>
    <scope>NUCLEOTIDE SEQUENCE [LARGE SCALE GENOMIC DNA]</scope>
    <source>
        <strain evidence="18">COL-18-3</strain>
    </source>
</reference>
<dbReference type="InterPro" id="IPR052214">
    <property type="entry name" value="DAG_Lipase-Related"/>
</dbReference>
<keyword evidence="3" id="KW-1003">Cell membrane</keyword>
<dbReference type="InterPro" id="IPR002921">
    <property type="entry name" value="Fungal_lipase-type"/>
</dbReference>
<evidence type="ECO:0000256" key="13">
    <source>
        <dbReference type="ARBA" id="ARBA00024531"/>
    </source>
</evidence>
<feature type="region of interest" description="Disordered" evidence="15">
    <location>
        <begin position="1"/>
        <end position="22"/>
    </location>
</feature>
<dbReference type="Gene3D" id="3.40.50.1820">
    <property type="entry name" value="alpha/beta hydrolase"/>
    <property type="match status" value="1"/>
</dbReference>
<feature type="region of interest" description="Disordered" evidence="15">
    <location>
        <begin position="85"/>
        <end position="104"/>
    </location>
</feature>
<feature type="compositionally biased region" description="Polar residues" evidence="15">
    <location>
        <begin position="663"/>
        <end position="672"/>
    </location>
</feature>
<feature type="region of interest" description="Disordered" evidence="15">
    <location>
        <begin position="633"/>
        <end position="694"/>
    </location>
</feature>
<dbReference type="InterPro" id="IPR029058">
    <property type="entry name" value="AB_hydrolase_fold"/>
</dbReference>
<evidence type="ECO:0000256" key="5">
    <source>
        <dbReference type="ARBA" id="ARBA00022692"/>
    </source>
</evidence>
<dbReference type="SUPFAM" id="SSF53474">
    <property type="entry name" value="alpha/beta-Hydrolases"/>
    <property type="match status" value="1"/>
</dbReference>
<evidence type="ECO:0000256" key="10">
    <source>
        <dbReference type="ARBA" id="ARBA00022989"/>
    </source>
</evidence>
<gene>
    <name evidence="17" type="ORF">AX774_g4231</name>
</gene>
<evidence type="ECO:0000256" key="12">
    <source>
        <dbReference type="ARBA" id="ARBA00023136"/>
    </source>
</evidence>
<evidence type="ECO:0000256" key="9">
    <source>
        <dbReference type="ARBA" id="ARBA00022963"/>
    </source>
</evidence>
<comment type="caution">
    <text evidence="17">The sequence shown here is derived from an EMBL/GenBank/DDBJ whole genome shotgun (WGS) entry which is preliminary data.</text>
</comment>
<dbReference type="GO" id="GO:0046340">
    <property type="term" value="P:diacylglycerol catabolic process"/>
    <property type="evidence" value="ECO:0007669"/>
    <property type="project" value="TreeGrafter"/>
</dbReference>
<comment type="cofactor">
    <cofactor evidence="1">
        <name>Ca(2+)</name>
        <dbReference type="ChEBI" id="CHEBI:29108"/>
    </cofactor>
</comment>
<evidence type="ECO:0000256" key="11">
    <source>
        <dbReference type="ARBA" id="ARBA00023098"/>
    </source>
</evidence>
<dbReference type="EMBL" id="LSSK01000698">
    <property type="protein sequence ID" value="OMH82283.1"/>
    <property type="molecule type" value="Genomic_DNA"/>
</dbReference>
<comment type="subcellular location">
    <subcellularLocation>
        <location evidence="2">Cell membrane</location>
        <topology evidence="2">Multi-pass membrane protein</topology>
    </subcellularLocation>
</comment>
<evidence type="ECO:0000256" key="8">
    <source>
        <dbReference type="ARBA" id="ARBA00022837"/>
    </source>
</evidence>
<evidence type="ECO:0000256" key="7">
    <source>
        <dbReference type="ARBA" id="ARBA00022801"/>
    </source>
</evidence>
<dbReference type="GO" id="GO:0005886">
    <property type="term" value="C:plasma membrane"/>
    <property type="evidence" value="ECO:0007669"/>
    <property type="project" value="UniProtKB-SubCell"/>
</dbReference>
<evidence type="ECO:0000256" key="15">
    <source>
        <dbReference type="SAM" id="MobiDB-lite"/>
    </source>
</evidence>
<evidence type="ECO:0000256" key="14">
    <source>
        <dbReference type="ARBA" id="ARBA00026104"/>
    </source>
</evidence>
<dbReference type="Proteomes" id="UP000188320">
    <property type="component" value="Unassembled WGS sequence"/>
</dbReference>
<evidence type="ECO:0000259" key="16">
    <source>
        <dbReference type="Pfam" id="PF01764"/>
    </source>
</evidence>
<evidence type="ECO:0000256" key="2">
    <source>
        <dbReference type="ARBA" id="ARBA00004651"/>
    </source>
</evidence>
<evidence type="ECO:0000313" key="17">
    <source>
        <dbReference type="EMBL" id="OMH82283.1"/>
    </source>
</evidence>
<proteinExistence type="predicted"/>
<dbReference type="EC" id="3.1.1.116" evidence="14"/>
<keyword evidence="7" id="KW-0378">Hydrolase</keyword>
<accession>A0A1R1PN03</accession>
<dbReference type="PANTHER" id="PTHR45792:SF7">
    <property type="entry name" value="PUTATIVE (AFU_ORTHOLOGUE AFUA_6G02710)-RELATED"/>
    <property type="match status" value="1"/>
</dbReference>